<evidence type="ECO:0000259" key="7">
    <source>
        <dbReference type="Pfam" id="PF07005"/>
    </source>
</evidence>
<dbReference type="InterPro" id="IPR031475">
    <property type="entry name" value="NBD_C"/>
</dbReference>
<evidence type="ECO:0000256" key="6">
    <source>
        <dbReference type="ARBA" id="ARBA00023277"/>
    </source>
</evidence>
<keyword evidence="2" id="KW-0808">Transferase</keyword>
<dbReference type="Proteomes" id="UP000553209">
    <property type="component" value="Unassembled WGS sequence"/>
</dbReference>
<comment type="caution">
    <text evidence="9">The sequence shown here is derived from an EMBL/GenBank/DDBJ whole genome shotgun (WGS) entry which is preliminary data.</text>
</comment>
<accession>A0A7X6MFK7</accession>
<keyword evidence="10" id="KW-1185">Reference proteome</keyword>
<evidence type="ECO:0000313" key="10">
    <source>
        <dbReference type="Proteomes" id="UP000553209"/>
    </source>
</evidence>
<reference evidence="9 10" key="1">
    <citation type="submission" date="2020-04" db="EMBL/GenBank/DDBJ databases">
        <title>MicrobeNet Type strains.</title>
        <authorList>
            <person name="Nicholson A.C."/>
        </authorList>
    </citation>
    <scope>NUCLEOTIDE SEQUENCE [LARGE SCALE GENOMIC DNA]</scope>
    <source>
        <strain evidence="9 10">ATCC 23612</strain>
    </source>
</reference>
<evidence type="ECO:0000256" key="2">
    <source>
        <dbReference type="ARBA" id="ARBA00022679"/>
    </source>
</evidence>
<keyword evidence="5" id="KW-0067">ATP-binding</keyword>
<dbReference type="AlphaFoldDB" id="A0A7X6MFK7"/>
<dbReference type="InterPro" id="IPR037051">
    <property type="entry name" value="4-carb_acid_sugar_kinase_N_sf"/>
</dbReference>
<dbReference type="SUPFAM" id="SSF142764">
    <property type="entry name" value="YgbK-like"/>
    <property type="match status" value="1"/>
</dbReference>
<evidence type="ECO:0000256" key="3">
    <source>
        <dbReference type="ARBA" id="ARBA00022741"/>
    </source>
</evidence>
<name>A0A7X6MFK7_9ACTN</name>
<sequence>MSTPAEPRVAVVADDLTGAGDTAVQFLRAGWSTELQLSPAPSTAEVVAVSTDSRALPAEQAARAADEAVRRLRGAGAARLYKKVDSTLRGPIRAEIDATLSAWSPDAVAVVCPAFPATGRTVRDGVLLVDGVEVHRTAVGRDPVTPVTESRIAALLDAEHVRLTGRDARADAELLRAGGPVVVVDAETEEDLDRLAAAVTALGPDAVPVGSAGLASRLARSWAAQEAPAPALVVVTSLHQTARGQVEELVADPRTRIEQPAPGDLADDEAWRSWTREALERFDPSTAHTALVAPEDRDGELDPAAVARRMGEFASALAGRHELSGFVVTGGDGARALTRALEARAIALTGEVAPGIPIGTLSGGPRHGRAIVTKAGGFGSPSALLEAAEAVRHPKGRKA</sequence>
<keyword evidence="4 9" id="KW-0418">Kinase</keyword>
<evidence type="ECO:0000256" key="5">
    <source>
        <dbReference type="ARBA" id="ARBA00022840"/>
    </source>
</evidence>
<evidence type="ECO:0000313" key="9">
    <source>
        <dbReference type="EMBL" id="NKZ00387.1"/>
    </source>
</evidence>
<gene>
    <name evidence="9" type="ORF">HGB44_22325</name>
</gene>
<dbReference type="Gene3D" id="3.40.50.10840">
    <property type="entry name" value="Putative sugar-binding, N-terminal domain"/>
    <property type="match status" value="1"/>
</dbReference>
<dbReference type="Gene3D" id="3.40.980.20">
    <property type="entry name" value="Four-carbon acid sugar kinase, nucleotide binding domain"/>
    <property type="match status" value="1"/>
</dbReference>
<dbReference type="RefSeq" id="WP_061081622.1">
    <property type="nucleotide sequence ID" value="NZ_JAAXPG010000023.1"/>
</dbReference>
<keyword evidence="3" id="KW-0547">Nucleotide-binding</keyword>
<dbReference type="Pfam" id="PF17042">
    <property type="entry name" value="NBD_C"/>
    <property type="match status" value="1"/>
</dbReference>
<feature type="domain" description="Four-carbon acid sugar kinase N-terminal" evidence="7">
    <location>
        <begin position="10"/>
        <end position="218"/>
    </location>
</feature>
<evidence type="ECO:0000256" key="4">
    <source>
        <dbReference type="ARBA" id="ARBA00022777"/>
    </source>
</evidence>
<keyword evidence="6" id="KW-0119">Carbohydrate metabolism</keyword>
<dbReference type="GO" id="GO:0005524">
    <property type="term" value="F:ATP binding"/>
    <property type="evidence" value="ECO:0007669"/>
    <property type="project" value="UniProtKB-KW"/>
</dbReference>
<evidence type="ECO:0000256" key="1">
    <source>
        <dbReference type="ARBA" id="ARBA00005715"/>
    </source>
</evidence>
<protein>
    <submittedName>
        <fullName evidence="9">Four-carbon acid sugar kinase family protein</fullName>
    </submittedName>
</protein>
<dbReference type="Pfam" id="PF07005">
    <property type="entry name" value="SBD_N"/>
    <property type="match status" value="1"/>
</dbReference>
<dbReference type="GO" id="GO:0016301">
    <property type="term" value="F:kinase activity"/>
    <property type="evidence" value="ECO:0007669"/>
    <property type="project" value="UniProtKB-KW"/>
</dbReference>
<evidence type="ECO:0000259" key="8">
    <source>
        <dbReference type="Pfam" id="PF17042"/>
    </source>
</evidence>
<dbReference type="InterPro" id="IPR042213">
    <property type="entry name" value="NBD_C_sf"/>
</dbReference>
<comment type="similarity">
    <text evidence="1">Belongs to the four-carbon acid sugar kinase family.</text>
</comment>
<feature type="domain" description="Four-carbon acid sugar kinase nucleotide binding" evidence="8">
    <location>
        <begin position="232"/>
        <end position="384"/>
    </location>
</feature>
<organism evidence="9 10">
    <name type="scientific">Nocardiopsis alborubida</name>
    <dbReference type="NCBI Taxonomy" id="146802"/>
    <lineage>
        <taxon>Bacteria</taxon>
        <taxon>Bacillati</taxon>
        <taxon>Actinomycetota</taxon>
        <taxon>Actinomycetes</taxon>
        <taxon>Streptosporangiales</taxon>
        <taxon>Nocardiopsidaceae</taxon>
        <taxon>Nocardiopsis</taxon>
    </lineage>
</organism>
<proteinExistence type="inferred from homology"/>
<dbReference type="EMBL" id="JAAXPG010000023">
    <property type="protein sequence ID" value="NKZ00387.1"/>
    <property type="molecule type" value="Genomic_DNA"/>
</dbReference>
<dbReference type="InterPro" id="IPR010737">
    <property type="entry name" value="4-carb_acid_sugar_kinase_N"/>
</dbReference>